<keyword evidence="3" id="KW-1185">Reference proteome</keyword>
<evidence type="ECO:0000259" key="1">
    <source>
        <dbReference type="PROSITE" id="PS50531"/>
    </source>
</evidence>
<dbReference type="InterPro" id="IPR017894">
    <property type="entry name" value="HTH_IS21_transposase_type"/>
</dbReference>
<dbReference type="InterPro" id="IPR047951">
    <property type="entry name" value="Transpos_ISL3"/>
</dbReference>
<name>A0A6I3KVV5_9NOCA</name>
<dbReference type="Pfam" id="PF14690">
    <property type="entry name" value="Zn_ribbon_ISL3"/>
    <property type="match status" value="1"/>
</dbReference>
<evidence type="ECO:0000313" key="3">
    <source>
        <dbReference type="Proteomes" id="UP000432464"/>
    </source>
</evidence>
<evidence type="ECO:0000313" key="2">
    <source>
        <dbReference type="EMBL" id="MTE13551.1"/>
    </source>
</evidence>
<proteinExistence type="predicted"/>
<gene>
    <name evidence="2" type="ORF">GLP40_12290</name>
</gene>
<dbReference type="InterPro" id="IPR002560">
    <property type="entry name" value="Transposase_DDE"/>
</dbReference>
<comment type="caution">
    <text evidence="2">The sequence shown here is derived from an EMBL/GenBank/DDBJ whole genome shotgun (WGS) entry which is preliminary data.</text>
</comment>
<dbReference type="PANTHER" id="PTHR33498">
    <property type="entry name" value="TRANSPOSASE FOR INSERTION SEQUENCE ELEMENT IS1557"/>
    <property type="match status" value="1"/>
</dbReference>
<protein>
    <submittedName>
        <fullName evidence="2">ISL3 family transposase</fullName>
    </submittedName>
</protein>
<accession>A0A6I3KVV5</accession>
<dbReference type="PROSITE" id="PS50531">
    <property type="entry name" value="HTH_IS21"/>
    <property type="match status" value="1"/>
</dbReference>
<dbReference type="PANTHER" id="PTHR33498:SF1">
    <property type="entry name" value="TRANSPOSASE FOR INSERTION SEQUENCE ELEMENT IS1557"/>
    <property type="match status" value="1"/>
</dbReference>
<dbReference type="AlphaFoldDB" id="A0A6I3KVV5"/>
<organism evidence="2 3">
    <name type="scientific">Nocardia aurantiaca</name>
    <dbReference type="NCBI Taxonomy" id="2675850"/>
    <lineage>
        <taxon>Bacteria</taxon>
        <taxon>Bacillati</taxon>
        <taxon>Actinomycetota</taxon>
        <taxon>Actinomycetes</taxon>
        <taxon>Mycobacteriales</taxon>
        <taxon>Nocardiaceae</taxon>
        <taxon>Nocardia</taxon>
    </lineage>
</organism>
<sequence length="508" mass="56575">MVEVNSGVRLAFSGLSPLVMEGVAVEGERVVVRARTASYPAVCSRCGAESARVHSYHDRTVADLPLDGRLVFVRVRVRRLMCSTPQCCKTFREQVPGVLERYQRRTARLTGQVRAVVRELAGRAAVRVLAALPIRMSRDTAVRVLLRIPVPQRPVPRVASVDDFAIRRGNHYGTVLIDAVTHQRVDVLPDRRSETLEAWLREHSGVEIVVRDGSAAYAEAIRRSLPAAVQASDRWHLWHGLAGAVETAVAAHARCWAAAGPKRQTLTRETTTLERWHAVHNLLDNGVGLLDCARRLGLALNTVKRYARAAEPNQLRRPPQYRACLVDPYRDHLRRRREAEPGVPVLHLFGEIKALGYTGGINLLHKYLNQGRAEGDRLMPSPRRLTSWILSKPADLPAGRRTHLDELLAACPEMTDLARLVGEFAAIMTERRGSDLDAWIKQVREAGLAELDPFLRGLEKDHAAAVAGLTLSYSNGPIEGVNTKTKLIKRQMYGRASFQLLRHRILLG</sequence>
<dbReference type="NCBIfam" id="NF033550">
    <property type="entry name" value="transpos_ISL3"/>
    <property type="match status" value="1"/>
</dbReference>
<dbReference type="Pfam" id="PF01610">
    <property type="entry name" value="DDE_Tnp_ISL3"/>
    <property type="match status" value="2"/>
</dbReference>
<dbReference type="EMBL" id="WMBB01000005">
    <property type="protein sequence ID" value="MTE13551.1"/>
    <property type="molecule type" value="Genomic_DNA"/>
</dbReference>
<dbReference type="InterPro" id="IPR029261">
    <property type="entry name" value="Transposase_Znf"/>
</dbReference>
<feature type="domain" description="HTH IS21-type" evidence="1">
    <location>
        <begin position="274"/>
        <end position="337"/>
    </location>
</feature>
<reference evidence="2 3" key="1">
    <citation type="submission" date="2019-11" db="EMBL/GenBank/DDBJ databases">
        <title>Nocardia sp. nov. CT2-14 isolated from soil.</title>
        <authorList>
            <person name="Kanchanasin P."/>
            <person name="Tanasupawat S."/>
            <person name="Yuki M."/>
            <person name="Kudo T."/>
        </authorList>
    </citation>
    <scope>NUCLEOTIDE SEQUENCE [LARGE SCALE GENOMIC DNA]</scope>
    <source>
        <strain evidence="2 3">CT2-14</strain>
    </source>
</reference>
<dbReference type="Proteomes" id="UP000432464">
    <property type="component" value="Unassembled WGS sequence"/>
</dbReference>